<dbReference type="Proteomes" id="UP000192939">
    <property type="component" value="Unassembled WGS sequence"/>
</dbReference>
<protein>
    <submittedName>
        <fullName evidence="1">Uncharacterized protein</fullName>
    </submittedName>
</protein>
<dbReference type="EMBL" id="FXAE01000003">
    <property type="protein sequence ID" value="SME97184.1"/>
    <property type="molecule type" value="Genomic_DNA"/>
</dbReference>
<accession>A0ABY1LT31</accession>
<comment type="caution">
    <text evidence="1">The sequence shown here is derived from an EMBL/GenBank/DDBJ whole genome shotgun (WGS) entry which is preliminary data.</text>
</comment>
<reference evidence="1 2" key="1">
    <citation type="submission" date="2017-04" db="EMBL/GenBank/DDBJ databases">
        <authorList>
            <person name="Varghese N."/>
            <person name="Submissions S."/>
        </authorList>
    </citation>
    <scope>NUCLEOTIDE SEQUENCE [LARGE SCALE GENOMIC DNA]</scope>
    <source>
        <strain evidence="1 2">J12</strain>
    </source>
</reference>
<evidence type="ECO:0000313" key="1">
    <source>
        <dbReference type="EMBL" id="SME97184.1"/>
    </source>
</evidence>
<dbReference type="RefSeq" id="WP_016311995.1">
    <property type="nucleotide sequence ID" value="NZ_FXAE01000003.1"/>
</dbReference>
<sequence length="69" mass="7443">MEINLTRPLEDIETVIGLLKADVGETLLGVTYLVSPEQLIEISAVAHLNSNGASKRMSSLNYCSAGFFT</sequence>
<dbReference type="GeneID" id="43344509"/>
<evidence type="ECO:0000313" key="2">
    <source>
        <dbReference type="Proteomes" id="UP000192939"/>
    </source>
</evidence>
<organism evidence="1 2">
    <name type="scientific">Paenibacillus barengoltzii J12</name>
    <dbReference type="NCBI Taxonomy" id="935846"/>
    <lineage>
        <taxon>Bacteria</taxon>
        <taxon>Bacillati</taxon>
        <taxon>Bacillota</taxon>
        <taxon>Bacilli</taxon>
        <taxon>Bacillales</taxon>
        <taxon>Paenibacillaceae</taxon>
        <taxon>Paenibacillus</taxon>
    </lineage>
</organism>
<gene>
    <name evidence="1" type="ORF">SAMN02744124_00562</name>
</gene>
<keyword evidence="2" id="KW-1185">Reference proteome</keyword>
<name>A0ABY1LT31_9BACL</name>
<proteinExistence type="predicted"/>